<reference evidence="3" key="2">
    <citation type="submission" date="2012-11" db="EMBL/GenBank/DDBJ databases">
        <authorList>
            <person name="Kuo A."/>
            <person name="Curtis B.A."/>
            <person name="Tanifuji G."/>
            <person name="Burki F."/>
            <person name="Gruber A."/>
            <person name="Irimia M."/>
            <person name="Maruyama S."/>
            <person name="Arias M.C."/>
            <person name="Ball S.G."/>
            <person name="Gile G.H."/>
            <person name="Hirakawa Y."/>
            <person name="Hopkins J.F."/>
            <person name="Rensing S.A."/>
            <person name="Schmutz J."/>
            <person name="Symeonidi A."/>
            <person name="Elias M."/>
            <person name="Eveleigh R.J."/>
            <person name="Herman E.K."/>
            <person name="Klute M.J."/>
            <person name="Nakayama T."/>
            <person name="Obornik M."/>
            <person name="Reyes-Prieto A."/>
            <person name="Armbrust E.V."/>
            <person name="Aves S.J."/>
            <person name="Beiko R.G."/>
            <person name="Coutinho P."/>
            <person name="Dacks J.B."/>
            <person name="Durnford D.G."/>
            <person name="Fast N.M."/>
            <person name="Green B.R."/>
            <person name="Grisdale C."/>
            <person name="Hempe F."/>
            <person name="Henrissat B."/>
            <person name="Hoppner M.P."/>
            <person name="Ishida K.-I."/>
            <person name="Kim E."/>
            <person name="Koreny L."/>
            <person name="Kroth P.G."/>
            <person name="Liu Y."/>
            <person name="Malik S.-B."/>
            <person name="Maier U.G."/>
            <person name="McRose D."/>
            <person name="Mock T."/>
            <person name="Neilson J.A."/>
            <person name="Onodera N.T."/>
            <person name="Poole A.M."/>
            <person name="Pritham E.J."/>
            <person name="Richards T.A."/>
            <person name="Rocap G."/>
            <person name="Roy S.W."/>
            <person name="Sarai C."/>
            <person name="Schaack S."/>
            <person name="Shirato S."/>
            <person name="Slamovits C.H."/>
            <person name="Spencer D.F."/>
            <person name="Suzuki S."/>
            <person name="Worden A.Z."/>
            <person name="Zauner S."/>
            <person name="Barry K."/>
            <person name="Bell C."/>
            <person name="Bharti A.K."/>
            <person name="Crow J.A."/>
            <person name="Grimwood J."/>
            <person name="Kramer R."/>
            <person name="Lindquist E."/>
            <person name="Lucas S."/>
            <person name="Salamov A."/>
            <person name="McFadden G.I."/>
            <person name="Lane C.E."/>
            <person name="Keeling P.J."/>
            <person name="Gray M.W."/>
            <person name="Grigoriev I.V."/>
            <person name="Archibald J.M."/>
        </authorList>
    </citation>
    <scope>NUCLEOTIDE SEQUENCE</scope>
    <source>
        <strain evidence="3">CCMP2712</strain>
    </source>
</reference>
<gene>
    <name evidence="1" type="ORF">GUITHDRAFT_117738</name>
</gene>
<dbReference type="Proteomes" id="UP000011087">
    <property type="component" value="Unassembled WGS sequence"/>
</dbReference>
<accession>L1IJG5</accession>
<dbReference type="RefSeq" id="XP_005823049.1">
    <property type="nucleotide sequence ID" value="XM_005822992.1"/>
</dbReference>
<reference evidence="1 3" key="1">
    <citation type="journal article" date="2012" name="Nature">
        <title>Algal genomes reveal evolutionary mosaicism and the fate of nucleomorphs.</title>
        <authorList>
            <consortium name="DOE Joint Genome Institute"/>
            <person name="Curtis B.A."/>
            <person name="Tanifuji G."/>
            <person name="Burki F."/>
            <person name="Gruber A."/>
            <person name="Irimia M."/>
            <person name="Maruyama S."/>
            <person name="Arias M.C."/>
            <person name="Ball S.G."/>
            <person name="Gile G.H."/>
            <person name="Hirakawa Y."/>
            <person name="Hopkins J.F."/>
            <person name="Kuo A."/>
            <person name="Rensing S.A."/>
            <person name="Schmutz J."/>
            <person name="Symeonidi A."/>
            <person name="Elias M."/>
            <person name="Eveleigh R.J."/>
            <person name="Herman E.K."/>
            <person name="Klute M.J."/>
            <person name="Nakayama T."/>
            <person name="Obornik M."/>
            <person name="Reyes-Prieto A."/>
            <person name="Armbrust E.V."/>
            <person name="Aves S.J."/>
            <person name="Beiko R.G."/>
            <person name="Coutinho P."/>
            <person name="Dacks J.B."/>
            <person name="Durnford D.G."/>
            <person name="Fast N.M."/>
            <person name="Green B.R."/>
            <person name="Grisdale C.J."/>
            <person name="Hempel F."/>
            <person name="Henrissat B."/>
            <person name="Hoppner M.P."/>
            <person name="Ishida K."/>
            <person name="Kim E."/>
            <person name="Koreny L."/>
            <person name="Kroth P.G."/>
            <person name="Liu Y."/>
            <person name="Malik S.B."/>
            <person name="Maier U.G."/>
            <person name="McRose D."/>
            <person name="Mock T."/>
            <person name="Neilson J.A."/>
            <person name="Onodera N.T."/>
            <person name="Poole A.M."/>
            <person name="Pritham E.J."/>
            <person name="Richards T.A."/>
            <person name="Rocap G."/>
            <person name="Roy S.W."/>
            <person name="Sarai C."/>
            <person name="Schaack S."/>
            <person name="Shirato S."/>
            <person name="Slamovits C.H."/>
            <person name="Spencer D.F."/>
            <person name="Suzuki S."/>
            <person name="Worden A.Z."/>
            <person name="Zauner S."/>
            <person name="Barry K."/>
            <person name="Bell C."/>
            <person name="Bharti A.K."/>
            <person name="Crow J.A."/>
            <person name="Grimwood J."/>
            <person name="Kramer R."/>
            <person name="Lindquist E."/>
            <person name="Lucas S."/>
            <person name="Salamov A."/>
            <person name="McFadden G.I."/>
            <person name="Lane C.E."/>
            <person name="Keeling P.J."/>
            <person name="Gray M.W."/>
            <person name="Grigoriev I.V."/>
            <person name="Archibald J.M."/>
        </authorList>
    </citation>
    <scope>NUCLEOTIDE SEQUENCE</scope>
    <source>
        <strain evidence="1 3">CCMP2712</strain>
    </source>
</reference>
<name>L1IJG5_GUITC</name>
<dbReference type="HOGENOM" id="CLU_1436943_0_0_1"/>
<dbReference type="EnsemblProtists" id="EKX36069">
    <property type="protein sequence ID" value="EKX36069"/>
    <property type="gene ID" value="GUITHDRAFT_117738"/>
</dbReference>
<evidence type="ECO:0000313" key="3">
    <source>
        <dbReference type="Proteomes" id="UP000011087"/>
    </source>
</evidence>
<protein>
    <submittedName>
        <fullName evidence="1 2">Uncharacterized protein</fullName>
    </submittedName>
</protein>
<dbReference type="EMBL" id="JH993079">
    <property type="protein sequence ID" value="EKX36069.1"/>
    <property type="molecule type" value="Genomic_DNA"/>
</dbReference>
<dbReference type="AlphaFoldDB" id="L1IJG5"/>
<dbReference type="GeneID" id="17292828"/>
<evidence type="ECO:0000313" key="2">
    <source>
        <dbReference type="EnsemblProtists" id="EKX36069"/>
    </source>
</evidence>
<dbReference type="KEGG" id="gtt:GUITHDRAFT_117738"/>
<sequence>MWAGYEALHPGGSEPFFTWEAFLLWDKSLSALKNLRSGRDTIEQAQAKASASEEVKEKVQLDLTRESEADAALVPVLIARMLLLSVMSGSWLSRVVGSLDLLVIHVLMCNAIAFPCMYVGSTRLTVFVSIGLYRVVRNWVLGMSVVVAIEGRAKVKSGMYVSFPVSSRCLWAYPLDEQPDAVGGLRARQ</sequence>
<organism evidence="1">
    <name type="scientific">Guillardia theta (strain CCMP2712)</name>
    <name type="common">Cryptophyte</name>
    <dbReference type="NCBI Taxonomy" id="905079"/>
    <lineage>
        <taxon>Eukaryota</taxon>
        <taxon>Cryptophyceae</taxon>
        <taxon>Pyrenomonadales</taxon>
        <taxon>Geminigeraceae</taxon>
        <taxon>Guillardia</taxon>
    </lineage>
</organism>
<evidence type="ECO:0000313" key="1">
    <source>
        <dbReference type="EMBL" id="EKX36069.1"/>
    </source>
</evidence>
<proteinExistence type="predicted"/>
<dbReference type="PaxDb" id="55529-EKX36069"/>
<keyword evidence="3" id="KW-1185">Reference proteome</keyword>
<reference evidence="2" key="3">
    <citation type="submission" date="2015-06" db="UniProtKB">
        <authorList>
            <consortium name="EnsemblProtists"/>
        </authorList>
    </citation>
    <scope>IDENTIFICATION</scope>
</reference>